<organism evidence="9 10">
    <name type="scientific">Segatella bryantii</name>
    <name type="common">Prevotella bryantii</name>
    <dbReference type="NCBI Taxonomy" id="77095"/>
    <lineage>
        <taxon>Bacteria</taxon>
        <taxon>Pseudomonadati</taxon>
        <taxon>Bacteroidota</taxon>
        <taxon>Bacteroidia</taxon>
        <taxon>Bacteroidales</taxon>
        <taxon>Prevotellaceae</taxon>
        <taxon>Segatella</taxon>
    </lineage>
</organism>
<evidence type="ECO:0000313" key="9">
    <source>
        <dbReference type="EMBL" id="OYP56307.1"/>
    </source>
</evidence>
<keyword evidence="10" id="KW-1185">Reference proteome</keyword>
<evidence type="ECO:0000256" key="6">
    <source>
        <dbReference type="SAM" id="Coils"/>
    </source>
</evidence>
<comment type="subcellular location">
    <subcellularLocation>
        <location evidence="1">Cell membrane</location>
        <topology evidence="1">Multi-pass membrane protein</topology>
    </subcellularLocation>
</comment>
<dbReference type="PANTHER" id="PTHR32309">
    <property type="entry name" value="TYROSINE-PROTEIN KINASE"/>
    <property type="match status" value="1"/>
</dbReference>
<feature type="domain" description="Polysaccharide chain length determinant N-terminal" evidence="8">
    <location>
        <begin position="5"/>
        <end position="69"/>
    </location>
</feature>
<feature type="transmembrane region" description="Helical" evidence="7">
    <location>
        <begin position="21"/>
        <end position="40"/>
    </location>
</feature>
<dbReference type="Pfam" id="PF02706">
    <property type="entry name" value="Wzz"/>
    <property type="match status" value="1"/>
</dbReference>
<keyword evidence="3 7" id="KW-0812">Transmembrane</keyword>
<keyword evidence="2" id="KW-1003">Cell membrane</keyword>
<evidence type="ECO:0000256" key="7">
    <source>
        <dbReference type="SAM" id="Phobius"/>
    </source>
</evidence>
<dbReference type="InterPro" id="IPR003856">
    <property type="entry name" value="LPS_length_determ_N"/>
</dbReference>
<evidence type="ECO:0000313" key="10">
    <source>
        <dbReference type="Proteomes" id="UP000216189"/>
    </source>
</evidence>
<dbReference type="RefSeq" id="WP_074550138.1">
    <property type="nucleotide sequence ID" value="NZ_CAMUXW010000019.1"/>
</dbReference>
<keyword evidence="4 7" id="KW-1133">Transmembrane helix</keyword>
<keyword evidence="6" id="KW-0175">Coiled coil</keyword>
<evidence type="ECO:0000256" key="1">
    <source>
        <dbReference type="ARBA" id="ARBA00004651"/>
    </source>
</evidence>
<name>A0ABX4EKD9_SEGBR</name>
<comment type="caution">
    <text evidence="9">The sequence shown here is derived from an EMBL/GenBank/DDBJ whole genome shotgun (WGS) entry which is preliminary data.</text>
</comment>
<evidence type="ECO:0000259" key="8">
    <source>
        <dbReference type="Pfam" id="PF02706"/>
    </source>
</evidence>
<accession>A0ABX4EKD9</accession>
<dbReference type="EMBL" id="NPJF01000023">
    <property type="protein sequence ID" value="OYP56307.1"/>
    <property type="molecule type" value="Genomic_DNA"/>
</dbReference>
<reference evidence="9 10" key="1">
    <citation type="submission" date="2017-08" db="EMBL/GenBank/DDBJ databases">
        <title>Comparative genomics of non-oral Prevotella species.</title>
        <authorList>
            <person name="Accetto T."/>
            <person name="Nograsek B."/>
            <person name="Avgustin G."/>
        </authorList>
    </citation>
    <scope>NUCLEOTIDE SEQUENCE [LARGE SCALE GENOMIC DNA]</scope>
    <source>
        <strain evidence="9 10">TC1-1</strain>
    </source>
</reference>
<protein>
    <submittedName>
        <fullName evidence="9">Chain-length determining protein</fullName>
    </submittedName>
</protein>
<sequence>MKEYKINIFKLLRIIADDWKKMTITCFTFGIIAIIVAFNIPKIYKASVSLAPETSENSSLSSNIASVASMIGMDMNFGQGNDAIYPEIYPDLMQSTRFIVGLFDIKVQTEDGKITTTFYDYLKTKQKSPFWEELIDYGRNLFKKKTKGNISKKVDPFRLSKEQMDIVNAISSDIDCKVDKKTSIITIEVTTQDPLISACMADSVKARLQLYITNYRTNKAKADVAYMEKLYKQAKENYTKVRKQYAEFSDANEEMLLNSYKSKQEELENEMQLQYNMYTEVARQLQLSKAKLQEKTPAFTVVQNSTVPSKHSNKPKIIILLQFIILGFILRFCFLIYYRRKDIFE</sequence>
<proteinExistence type="predicted"/>
<evidence type="ECO:0000256" key="4">
    <source>
        <dbReference type="ARBA" id="ARBA00022989"/>
    </source>
</evidence>
<gene>
    <name evidence="9" type="ORF">CIK91_03005</name>
</gene>
<dbReference type="Proteomes" id="UP000216189">
    <property type="component" value="Unassembled WGS sequence"/>
</dbReference>
<dbReference type="PANTHER" id="PTHR32309:SF13">
    <property type="entry name" value="FERRIC ENTEROBACTIN TRANSPORT PROTEIN FEPE"/>
    <property type="match status" value="1"/>
</dbReference>
<evidence type="ECO:0000256" key="5">
    <source>
        <dbReference type="ARBA" id="ARBA00023136"/>
    </source>
</evidence>
<dbReference type="InterPro" id="IPR050445">
    <property type="entry name" value="Bact_polysacc_biosynth/exp"/>
</dbReference>
<feature type="transmembrane region" description="Helical" evidence="7">
    <location>
        <begin position="317"/>
        <end position="338"/>
    </location>
</feature>
<evidence type="ECO:0000256" key="3">
    <source>
        <dbReference type="ARBA" id="ARBA00022692"/>
    </source>
</evidence>
<keyword evidence="5 7" id="KW-0472">Membrane</keyword>
<evidence type="ECO:0000256" key="2">
    <source>
        <dbReference type="ARBA" id="ARBA00022475"/>
    </source>
</evidence>
<feature type="coiled-coil region" evidence="6">
    <location>
        <begin position="231"/>
        <end position="277"/>
    </location>
</feature>